<dbReference type="Proteomes" id="UP000014974">
    <property type="component" value="Unassembled WGS sequence"/>
</dbReference>
<feature type="domain" description="3'-5' exonuclease" evidence="6">
    <location>
        <begin position="1"/>
        <end position="144"/>
    </location>
</feature>
<evidence type="ECO:0000256" key="5">
    <source>
        <dbReference type="ARBA" id="ARBA00049244"/>
    </source>
</evidence>
<comment type="similarity">
    <text evidence="1">Belongs to the DNA polymerase type-A family.</text>
</comment>
<dbReference type="Gene3D" id="1.20.1060.10">
    <property type="entry name" value="Taq DNA Polymerase, Chain T, domain 4"/>
    <property type="match status" value="1"/>
</dbReference>
<evidence type="ECO:0000313" key="8">
    <source>
        <dbReference type="Proteomes" id="UP000014974"/>
    </source>
</evidence>
<evidence type="ECO:0000256" key="3">
    <source>
        <dbReference type="ARBA" id="ARBA00020311"/>
    </source>
</evidence>
<dbReference type="InterPro" id="IPR036397">
    <property type="entry name" value="RNaseH_sf"/>
</dbReference>
<dbReference type="eggNOG" id="COG0749">
    <property type="taxonomic scope" value="Bacteria"/>
</dbReference>
<dbReference type="STRING" id="641524.ADICYQ_5061"/>
<sequence length="260" mass="29642">MVGISFSYITSEAYYIPFPEEREAADKILAQLQPVFEAEDILKIGQNIKYDILVLMNYGIAVKGKRYDTMLAHYLIEPEGKHSMDWLAEQYLNYKPVSIESLIGKKGKNQGTMRDVAPEEVAPYASEDADITLQLKTKLDPIIKENNLEKLLLEVESPLIEVLAAMEFEGIKIDTESLQEMSVTLEKESREIEARVYELAGETFNLASPKQLGEILFNKLELDAKAKKPKPASMQPVRRYLADLLVNMKLLRRSWILGNW</sequence>
<dbReference type="InterPro" id="IPR043502">
    <property type="entry name" value="DNA/RNA_pol_sf"/>
</dbReference>
<dbReference type="GO" id="GO:0008408">
    <property type="term" value="F:3'-5' exonuclease activity"/>
    <property type="evidence" value="ECO:0007669"/>
    <property type="project" value="InterPro"/>
</dbReference>
<dbReference type="SUPFAM" id="SSF56672">
    <property type="entry name" value="DNA/RNA polymerases"/>
    <property type="match status" value="1"/>
</dbReference>
<dbReference type="PATRIC" id="fig|641524.5.peg.5017"/>
<evidence type="ECO:0000256" key="1">
    <source>
        <dbReference type="ARBA" id="ARBA00007705"/>
    </source>
</evidence>
<dbReference type="CDD" id="cd06139">
    <property type="entry name" value="DNA_polA_I_Ecoli_like_exo"/>
    <property type="match status" value="1"/>
</dbReference>
<dbReference type="InterPro" id="IPR012337">
    <property type="entry name" value="RNaseH-like_sf"/>
</dbReference>
<comment type="catalytic activity">
    <reaction evidence="5">
        <text>DNA(n) + a 2'-deoxyribonucleoside 5'-triphosphate = DNA(n+1) + diphosphate</text>
        <dbReference type="Rhea" id="RHEA:22508"/>
        <dbReference type="Rhea" id="RHEA-COMP:17339"/>
        <dbReference type="Rhea" id="RHEA-COMP:17340"/>
        <dbReference type="ChEBI" id="CHEBI:33019"/>
        <dbReference type="ChEBI" id="CHEBI:61560"/>
        <dbReference type="ChEBI" id="CHEBI:173112"/>
        <dbReference type="EC" id="2.7.7.7"/>
    </reaction>
</comment>
<dbReference type="InterPro" id="IPR002298">
    <property type="entry name" value="DNA_polymerase_A"/>
</dbReference>
<dbReference type="Pfam" id="PF00476">
    <property type="entry name" value="DNA_pol_A"/>
    <property type="match status" value="1"/>
</dbReference>
<dbReference type="SUPFAM" id="SSF53098">
    <property type="entry name" value="Ribonuclease H-like"/>
    <property type="match status" value="1"/>
</dbReference>
<dbReference type="Pfam" id="PF01612">
    <property type="entry name" value="DNA_pol_A_exo1"/>
    <property type="match status" value="1"/>
</dbReference>
<dbReference type="GO" id="GO:0006302">
    <property type="term" value="P:double-strand break repair"/>
    <property type="evidence" value="ECO:0007669"/>
    <property type="project" value="TreeGrafter"/>
</dbReference>
<dbReference type="EMBL" id="ATNM01000172">
    <property type="protein sequence ID" value="EPR65916.1"/>
    <property type="molecule type" value="Genomic_DNA"/>
</dbReference>
<comment type="caution">
    <text evidence="7">The sequence shown here is derived from an EMBL/GenBank/DDBJ whole genome shotgun (WGS) entry which is preliminary data.</text>
</comment>
<evidence type="ECO:0000256" key="4">
    <source>
        <dbReference type="ARBA" id="ARBA00022705"/>
    </source>
</evidence>
<dbReference type="GO" id="GO:0003887">
    <property type="term" value="F:DNA-directed DNA polymerase activity"/>
    <property type="evidence" value="ECO:0007669"/>
    <property type="project" value="UniProtKB-EC"/>
</dbReference>
<accession>S7V7K2</accession>
<evidence type="ECO:0000256" key="2">
    <source>
        <dbReference type="ARBA" id="ARBA00012417"/>
    </source>
</evidence>
<dbReference type="Gene3D" id="3.30.420.10">
    <property type="entry name" value="Ribonuclease H-like superfamily/Ribonuclease H"/>
    <property type="match status" value="1"/>
</dbReference>
<gene>
    <name evidence="7" type="ORF">ADICYQ_5061</name>
</gene>
<organism evidence="7 8">
    <name type="scientific">Cyclobacterium qasimii M12-11B</name>
    <dbReference type="NCBI Taxonomy" id="641524"/>
    <lineage>
        <taxon>Bacteria</taxon>
        <taxon>Pseudomonadati</taxon>
        <taxon>Bacteroidota</taxon>
        <taxon>Cytophagia</taxon>
        <taxon>Cytophagales</taxon>
        <taxon>Cyclobacteriaceae</taxon>
        <taxon>Cyclobacterium</taxon>
    </lineage>
</organism>
<proteinExistence type="inferred from homology"/>
<dbReference type="GO" id="GO:0006261">
    <property type="term" value="P:DNA-templated DNA replication"/>
    <property type="evidence" value="ECO:0007669"/>
    <property type="project" value="InterPro"/>
</dbReference>
<keyword evidence="4" id="KW-0235">DNA replication</keyword>
<dbReference type="SMART" id="SM00474">
    <property type="entry name" value="35EXOc"/>
    <property type="match status" value="1"/>
</dbReference>
<dbReference type="PANTHER" id="PTHR10133:SF27">
    <property type="entry name" value="DNA POLYMERASE NU"/>
    <property type="match status" value="1"/>
</dbReference>
<protein>
    <recommendedName>
        <fullName evidence="3">DNA polymerase I</fullName>
        <ecNumber evidence="2">2.7.7.7</ecNumber>
    </recommendedName>
</protein>
<dbReference type="InterPro" id="IPR001098">
    <property type="entry name" value="DNA-dir_DNA_pol_A_palm_dom"/>
</dbReference>
<dbReference type="GO" id="GO:0003677">
    <property type="term" value="F:DNA binding"/>
    <property type="evidence" value="ECO:0007669"/>
    <property type="project" value="InterPro"/>
</dbReference>
<keyword evidence="7" id="KW-0548">Nucleotidyltransferase</keyword>
<dbReference type="PANTHER" id="PTHR10133">
    <property type="entry name" value="DNA POLYMERASE I"/>
    <property type="match status" value="1"/>
</dbReference>
<name>S7V7K2_9BACT</name>
<evidence type="ECO:0000313" key="7">
    <source>
        <dbReference type="EMBL" id="EPR65916.1"/>
    </source>
</evidence>
<evidence type="ECO:0000259" key="6">
    <source>
        <dbReference type="SMART" id="SM00474"/>
    </source>
</evidence>
<dbReference type="InterPro" id="IPR002562">
    <property type="entry name" value="3'-5'_exonuclease_dom"/>
</dbReference>
<dbReference type="EC" id="2.7.7.7" evidence="2"/>
<reference evidence="7 8" key="1">
    <citation type="journal article" date="2013" name="Genome Announc.">
        <title>Draft Genome Sequence of Cyclobacterium qasimii Strain M12-11BT, Isolated from Arctic Marine Sediment.</title>
        <authorList>
            <person name="Shivaji S."/>
            <person name="Ara S."/>
            <person name="Singh A."/>
            <person name="Kumar Pinnaka A."/>
        </authorList>
    </citation>
    <scope>NUCLEOTIDE SEQUENCE [LARGE SCALE GENOMIC DNA]</scope>
    <source>
        <strain evidence="7 8">M12-11B</strain>
    </source>
</reference>
<dbReference type="AlphaFoldDB" id="S7V7K2"/>
<keyword evidence="7" id="KW-0808">Transferase</keyword>